<feature type="region of interest" description="Disordered" evidence="1">
    <location>
        <begin position="200"/>
        <end position="278"/>
    </location>
</feature>
<reference evidence="2 3" key="1">
    <citation type="journal article" date="2023" name="Insect Mol. Biol.">
        <title>Genome sequencing provides insights into the evolution of gene families encoding plant cell wall-degrading enzymes in longhorned beetles.</title>
        <authorList>
            <person name="Shin N.R."/>
            <person name="Okamura Y."/>
            <person name="Kirsch R."/>
            <person name="Pauchet Y."/>
        </authorList>
    </citation>
    <scope>NUCLEOTIDE SEQUENCE [LARGE SCALE GENOMIC DNA]</scope>
    <source>
        <strain evidence="2">EAD_L_NR</strain>
    </source>
</reference>
<dbReference type="EMBL" id="JANEYG010000005">
    <property type="protein sequence ID" value="KAJ8923130.1"/>
    <property type="molecule type" value="Genomic_DNA"/>
</dbReference>
<keyword evidence="3" id="KW-1185">Reference proteome</keyword>
<dbReference type="Proteomes" id="UP001159042">
    <property type="component" value="Unassembled WGS sequence"/>
</dbReference>
<evidence type="ECO:0000313" key="2">
    <source>
        <dbReference type="EMBL" id="KAJ8923130.1"/>
    </source>
</evidence>
<name>A0AAV8WA88_9CUCU</name>
<feature type="compositionally biased region" description="Polar residues" evidence="1">
    <location>
        <begin position="243"/>
        <end position="255"/>
    </location>
</feature>
<feature type="compositionally biased region" description="Basic and acidic residues" evidence="1">
    <location>
        <begin position="260"/>
        <end position="278"/>
    </location>
</feature>
<feature type="region of interest" description="Disordered" evidence="1">
    <location>
        <begin position="123"/>
        <end position="184"/>
    </location>
</feature>
<proteinExistence type="predicted"/>
<feature type="compositionally biased region" description="Polar residues" evidence="1">
    <location>
        <begin position="123"/>
        <end position="156"/>
    </location>
</feature>
<comment type="caution">
    <text evidence="2">The sequence shown here is derived from an EMBL/GenBank/DDBJ whole genome shotgun (WGS) entry which is preliminary data.</text>
</comment>
<accession>A0AAV8WA88</accession>
<organism evidence="2 3">
    <name type="scientific">Exocentrus adspersus</name>
    <dbReference type="NCBI Taxonomy" id="1586481"/>
    <lineage>
        <taxon>Eukaryota</taxon>
        <taxon>Metazoa</taxon>
        <taxon>Ecdysozoa</taxon>
        <taxon>Arthropoda</taxon>
        <taxon>Hexapoda</taxon>
        <taxon>Insecta</taxon>
        <taxon>Pterygota</taxon>
        <taxon>Neoptera</taxon>
        <taxon>Endopterygota</taxon>
        <taxon>Coleoptera</taxon>
        <taxon>Polyphaga</taxon>
        <taxon>Cucujiformia</taxon>
        <taxon>Chrysomeloidea</taxon>
        <taxon>Cerambycidae</taxon>
        <taxon>Lamiinae</taxon>
        <taxon>Acanthocinini</taxon>
        <taxon>Exocentrus</taxon>
    </lineage>
</organism>
<evidence type="ECO:0000256" key="1">
    <source>
        <dbReference type="SAM" id="MobiDB-lite"/>
    </source>
</evidence>
<dbReference type="AlphaFoldDB" id="A0AAV8WA88"/>
<protein>
    <submittedName>
        <fullName evidence="2">Uncharacterized protein</fullName>
    </submittedName>
</protein>
<feature type="compositionally biased region" description="Polar residues" evidence="1">
    <location>
        <begin position="164"/>
        <end position="179"/>
    </location>
</feature>
<evidence type="ECO:0000313" key="3">
    <source>
        <dbReference type="Proteomes" id="UP001159042"/>
    </source>
</evidence>
<sequence>MMAWRTHSDFMEDLWCVSEIEGISARESIDRPPPPSILEYQAQVAANNTGSVYDQPVQEDDDVIYVISGRGRGGISTILRPGISSLSDNLVEEDVRRKIREVSGCRYSNKLLEEYVKNTAVSNNRNSASPVKQPSQVVTPRRTSGLSSPLETSHSGLSDIDMQSPRNSPGRPSTTSSPHPAQVEVANAPPLPLSVMRKLAQEQRMQQKKASAEPAPVMNDKKSLSPVVDKSVKRKCPKYREFQPNSDSRPSSSDGYLSWRRQDASNKFENAELEKMEA</sequence>
<gene>
    <name evidence="2" type="ORF">NQ315_001683</name>
</gene>